<keyword evidence="1" id="KW-0175">Coiled coil</keyword>
<evidence type="ECO:0008006" key="4">
    <source>
        <dbReference type="Google" id="ProtNLM"/>
    </source>
</evidence>
<dbReference type="Proteomes" id="UP001058364">
    <property type="component" value="Chromosome"/>
</dbReference>
<reference evidence="2" key="1">
    <citation type="submission" date="2022-08" db="EMBL/GenBank/DDBJ databases">
        <title>Complete genome sequence of Mycoplasma molare type strain H 542.</title>
        <authorList>
            <person name="Spergser J."/>
        </authorList>
    </citation>
    <scope>NUCLEOTIDE SEQUENCE</scope>
    <source>
        <strain evidence="2">H 542</strain>
    </source>
</reference>
<accession>A0ABY5TVC0</accession>
<feature type="coiled-coil region" evidence="1">
    <location>
        <begin position="4"/>
        <end position="31"/>
    </location>
</feature>
<keyword evidence="3" id="KW-1185">Reference proteome</keyword>
<gene>
    <name evidence="2" type="ORF">NX772_02530</name>
</gene>
<proteinExistence type="predicted"/>
<sequence length="111" mass="13485">MKEKINLKDKNREIEINFQNLNNKVENIKVTTLFSTDIVGESIFFAFDENKEIFSFKYNEEKDLYMPLENDEIEIAEDILNDFIDENKENFYLENEKINIFDFFNFEEIEE</sequence>
<protein>
    <recommendedName>
        <fullName evidence="4">DUF1292 domain-containing protein</fullName>
    </recommendedName>
</protein>
<organism evidence="2 3">
    <name type="scientific">Mesomycoplasma molare</name>
    <dbReference type="NCBI Taxonomy" id="171288"/>
    <lineage>
        <taxon>Bacteria</taxon>
        <taxon>Bacillati</taxon>
        <taxon>Mycoplasmatota</taxon>
        <taxon>Mycoplasmoidales</taxon>
        <taxon>Metamycoplasmataceae</taxon>
        <taxon>Mesomycoplasma</taxon>
    </lineage>
</organism>
<evidence type="ECO:0000313" key="3">
    <source>
        <dbReference type="Proteomes" id="UP001058364"/>
    </source>
</evidence>
<dbReference type="RefSeq" id="WP_027123465.1">
    <property type="nucleotide sequence ID" value="NZ_CP103423.1"/>
</dbReference>
<evidence type="ECO:0000256" key="1">
    <source>
        <dbReference type="SAM" id="Coils"/>
    </source>
</evidence>
<name>A0ABY5TVC0_9BACT</name>
<evidence type="ECO:0000313" key="2">
    <source>
        <dbReference type="EMBL" id="UWD33961.1"/>
    </source>
</evidence>
<dbReference type="EMBL" id="CP103423">
    <property type="protein sequence ID" value="UWD33961.1"/>
    <property type="molecule type" value="Genomic_DNA"/>
</dbReference>